<reference evidence="3" key="1">
    <citation type="journal article" date="2018" name="Front. Microbiol.">
        <title>Genome-Based Analysis Reveals the Taxonomy and Diversity of the Family Idiomarinaceae.</title>
        <authorList>
            <person name="Liu Y."/>
            <person name="Lai Q."/>
            <person name="Shao Z."/>
        </authorList>
    </citation>
    <scope>NUCLEOTIDE SEQUENCE [LARGE SCALE GENOMIC DNA]</scope>
    <source>
        <strain evidence="3">SN-14</strain>
    </source>
</reference>
<name>A0AA94EFF1_9GAMM</name>
<evidence type="ECO:0000313" key="3">
    <source>
        <dbReference type="Proteomes" id="UP000286680"/>
    </source>
</evidence>
<evidence type="ECO:0000259" key="1">
    <source>
        <dbReference type="Pfam" id="PF05726"/>
    </source>
</evidence>
<dbReference type="InterPro" id="IPR008778">
    <property type="entry name" value="Pirin_C_dom"/>
</dbReference>
<dbReference type="SUPFAM" id="SSF51182">
    <property type="entry name" value="RmlC-like cupins"/>
    <property type="match status" value="1"/>
</dbReference>
<sequence length="78" mass="8688">MALYPRPIGRGFTAKLLTVTAQSDTRLVIIGGASLGPRYIDWNFVATDKNLIETAKQRWQQQQFPSIPGDADDFIPLP</sequence>
<keyword evidence="3" id="KW-1185">Reference proteome</keyword>
<gene>
    <name evidence="2" type="ORF">CWE23_00010</name>
</gene>
<comment type="caution">
    <text evidence="2">The sequence shown here is derived from an EMBL/GenBank/DDBJ whole genome shotgun (WGS) entry which is preliminary data.</text>
</comment>
<dbReference type="AlphaFoldDB" id="A0AA94EFF1"/>
<dbReference type="EMBL" id="PIPS01000001">
    <property type="protein sequence ID" value="RUO44471.1"/>
    <property type="molecule type" value="Genomic_DNA"/>
</dbReference>
<dbReference type="Pfam" id="PF05726">
    <property type="entry name" value="Pirin_C"/>
    <property type="match status" value="1"/>
</dbReference>
<dbReference type="InterPro" id="IPR011051">
    <property type="entry name" value="RmlC_Cupin_sf"/>
</dbReference>
<feature type="domain" description="Pirin C-terminal" evidence="1">
    <location>
        <begin position="16"/>
        <end position="64"/>
    </location>
</feature>
<evidence type="ECO:0000313" key="2">
    <source>
        <dbReference type="EMBL" id="RUO44471.1"/>
    </source>
</evidence>
<proteinExistence type="predicted"/>
<dbReference type="Proteomes" id="UP000286680">
    <property type="component" value="Unassembled WGS sequence"/>
</dbReference>
<organism evidence="2 3">
    <name type="scientific">Idiomarina aquatica</name>
    <dbReference type="NCBI Taxonomy" id="1327752"/>
    <lineage>
        <taxon>Bacteria</taxon>
        <taxon>Pseudomonadati</taxon>
        <taxon>Pseudomonadota</taxon>
        <taxon>Gammaproteobacteria</taxon>
        <taxon>Alteromonadales</taxon>
        <taxon>Idiomarinaceae</taxon>
        <taxon>Idiomarina</taxon>
    </lineage>
</organism>
<accession>A0AA94EFF1</accession>
<protein>
    <recommendedName>
        <fullName evidence="1">Pirin C-terminal domain-containing protein</fullName>
    </recommendedName>
</protein>